<dbReference type="RefSeq" id="WP_072836670.1">
    <property type="nucleotide sequence ID" value="NZ_FQUU01000018.1"/>
</dbReference>
<sequence length="149" mass="15779">MKKKIMSLTVVLFSAGMVMAQQQGKKLPPPPPPPPVPGVNFSAPPPPPPVVVQADMAEPPAPPPAPPTPPAKVDKLSSGAYEAFLHRNPQVEGLGWSDEGKTLRVQLKNGSEETYNLDKKEQAAKARLRYGKLPAPPPPPPAPVLPGND</sequence>
<feature type="signal peptide" evidence="2">
    <location>
        <begin position="1"/>
        <end position="20"/>
    </location>
</feature>
<keyword evidence="2" id="KW-0732">Signal</keyword>
<reference evidence="3 4" key="1">
    <citation type="submission" date="2016-11" db="EMBL/GenBank/DDBJ databases">
        <authorList>
            <person name="Jaros S."/>
            <person name="Januszkiewicz K."/>
            <person name="Wedrychowicz H."/>
        </authorList>
    </citation>
    <scope>NUCLEOTIDE SEQUENCE [LARGE SCALE GENOMIC DNA]</scope>
    <source>
        <strain evidence="3 4">DSM 18119</strain>
    </source>
</reference>
<feature type="region of interest" description="Disordered" evidence="1">
    <location>
        <begin position="129"/>
        <end position="149"/>
    </location>
</feature>
<dbReference type="STRING" id="1121884.SAMN02745131_03547"/>
<feature type="chain" id="PRO_5009909865" evidence="2">
    <location>
        <begin position="21"/>
        <end position="149"/>
    </location>
</feature>
<feature type="compositionally biased region" description="Pro residues" evidence="1">
    <location>
        <begin position="134"/>
        <end position="149"/>
    </location>
</feature>
<feature type="compositionally biased region" description="Pro residues" evidence="1">
    <location>
        <begin position="27"/>
        <end position="50"/>
    </location>
</feature>
<feature type="compositionally biased region" description="Pro residues" evidence="1">
    <location>
        <begin position="59"/>
        <end position="70"/>
    </location>
</feature>
<organism evidence="3 4">
    <name type="scientific">Flavisolibacter ginsengisoli DSM 18119</name>
    <dbReference type="NCBI Taxonomy" id="1121884"/>
    <lineage>
        <taxon>Bacteria</taxon>
        <taxon>Pseudomonadati</taxon>
        <taxon>Bacteroidota</taxon>
        <taxon>Chitinophagia</taxon>
        <taxon>Chitinophagales</taxon>
        <taxon>Chitinophagaceae</taxon>
        <taxon>Flavisolibacter</taxon>
    </lineage>
</organism>
<dbReference type="OrthoDB" id="1522859at2"/>
<evidence type="ECO:0000256" key="2">
    <source>
        <dbReference type="SAM" id="SignalP"/>
    </source>
</evidence>
<dbReference type="AlphaFoldDB" id="A0A1M5EJ86"/>
<protein>
    <submittedName>
        <fullName evidence="3">Uncharacterized protein</fullName>
    </submittedName>
</protein>
<evidence type="ECO:0000256" key="1">
    <source>
        <dbReference type="SAM" id="MobiDB-lite"/>
    </source>
</evidence>
<keyword evidence="4" id="KW-1185">Reference proteome</keyword>
<proteinExistence type="predicted"/>
<feature type="region of interest" description="Disordered" evidence="1">
    <location>
        <begin position="20"/>
        <end position="75"/>
    </location>
</feature>
<evidence type="ECO:0000313" key="3">
    <source>
        <dbReference type="EMBL" id="SHF79190.1"/>
    </source>
</evidence>
<accession>A0A1M5EJ86</accession>
<gene>
    <name evidence="3" type="ORF">SAMN02745131_03547</name>
</gene>
<dbReference type="EMBL" id="FQUU01000018">
    <property type="protein sequence ID" value="SHF79190.1"/>
    <property type="molecule type" value="Genomic_DNA"/>
</dbReference>
<evidence type="ECO:0000313" key="4">
    <source>
        <dbReference type="Proteomes" id="UP000184048"/>
    </source>
</evidence>
<dbReference type="Proteomes" id="UP000184048">
    <property type="component" value="Unassembled WGS sequence"/>
</dbReference>
<name>A0A1M5EJ86_9BACT</name>